<keyword evidence="3" id="KW-1185">Reference proteome</keyword>
<evidence type="ECO:0000313" key="2">
    <source>
        <dbReference type="EMBL" id="KAG7176532.1"/>
    </source>
</evidence>
<protein>
    <submittedName>
        <fullName evidence="2">Putative iGluR-like protein</fullName>
    </submittedName>
</protein>
<name>A0A8J5NBD8_HOMAM</name>
<organism evidence="2 3">
    <name type="scientific">Homarus americanus</name>
    <name type="common">American lobster</name>
    <dbReference type="NCBI Taxonomy" id="6706"/>
    <lineage>
        <taxon>Eukaryota</taxon>
        <taxon>Metazoa</taxon>
        <taxon>Ecdysozoa</taxon>
        <taxon>Arthropoda</taxon>
        <taxon>Crustacea</taxon>
        <taxon>Multicrustacea</taxon>
        <taxon>Malacostraca</taxon>
        <taxon>Eumalacostraca</taxon>
        <taxon>Eucarida</taxon>
        <taxon>Decapoda</taxon>
        <taxon>Pleocyemata</taxon>
        <taxon>Astacidea</taxon>
        <taxon>Nephropoidea</taxon>
        <taxon>Nephropidae</taxon>
        <taxon>Homarus</taxon>
    </lineage>
</organism>
<sequence>LSLKPLSLLFQPPSVFSNILTSCWKPRAQDAEEDNPPQFLNVYASLATARAEREMVGSREVFGARDMTRNHITSNEPSRASSTTTTLTPTPDSGGARQRASVEIREIAEMETVL</sequence>
<proteinExistence type="predicted"/>
<feature type="non-terminal residue" evidence="2">
    <location>
        <position position="1"/>
    </location>
</feature>
<accession>A0A8J5NBD8</accession>
<feature type="compositionally biased region" description="Polar residues" evidence="1">
    <location>
        <begin position="70"/>
        <end position="82"/>
    </location>
</feature>
<comment type="caution">
    <text evidence="2">The sequence shown here is derived from an EMBL/GenBank/DDBJ whole genome shotgun (WGS) entry which is preliminary data.</text>
</comment>
<reference evidence="2" key="1">
    <citation type="journal article" date="2021" name="Sci. Adv.">
        <title>The American lobster genome reveals insights on longevity, neural, and immune adaptations.</title>
        <authorList>
            <person name="Polinski J.M."/>
            <person name="Zimin A.V."/>
            <person name="Clark K.F."/>
            <person name="Kohn A.B."/>
            <person name="Sadowski N."/>
            <person name="Timp W."/>
            <person name="Ptitsyn A."/>
            <person name="Khanna P."/>
            <person name="Romanova D.Y."/>
            <person name="Williams P."/>
            <person name="Greenwood S.J."/>
            <person name="Moroz L.L."/>
            <person name="Walt D.R."/>
            <person name="Bodnar A.G."/>
        </authorList>
    </citation>
    <scope>NUCLEOTIDE SEQUENCE</scope>
    <source>
        <strain evidence="2">GMGI-L3</strain>
    </source>
</reference>
<feature type="region of interest" description="Disordered" evidence="1">
    <location>
        <begin position="64"/>
        <end position="104"/>
    </location>
</feature>
<evidence type="ECO:0000313" key="3">
    <source>
        <dbReference type="Proteomes" id="UP000747542"/>
    </source>
</evidence>
<dbReference type="AlphaFoldDB" id="A0A8J5NBD8"/>
<gene>
    <name evidence="2" type="ORF">Hamer_G015328</name>
</gene>
<dbReference type="EMBL" id="JAHLQT010003055">
    <property type="protein sequence ID" value="KAG7176532.1"/>
    <property type="molecule type" value="Genomic_DNA"/>
</dbReference>
<dbReference type="Proteomes" id="UP000747542">
    <property type="component" value="Unassembled WGS sequence"/>
</dbReference>
<evidence type="ECO:0000256" key="1">
    <source>
        <dbReference type="SAM" id="MobiDB-lite"/>
    </source>
</evidence>